<dbReference type="Proteomes" id="UP000326759">
    <property type="component" value="Unassembled WGS sequence"/>
</dbReference>
<evidence type="ECO:0000256" key="3">
    <source>
        <dbReference type="ARBA" id="ARBA00022448"/>
    </source>
</evidence>
<dbReference type="PANTHER" id="PTHR43394">
    <property type="entry name" value="ATP-DEPENDENT PERMEASE MDL1, MITOCHONDRIAL"/>
    <property type="match status" value="1"/>
</dbReference>
<reference evidence="10 11" key="1">
    <citation type="journal article" date="2019" name="PLoS Biol.">
        <title>Sex chromosomes control vertical transmission of feminizing Wolbachia symbionts in an isopod.</title>
        <authorList>
            <person name="Becking T."/>
            <person name="Chebbi M.A."/>
            <person name="Giraud I."/>
            <person name="Moumen B."/>
            <person name="Laverre T."/>
            <person name="Caubet Y."/>
            <person name="Peccoud J."/>
            <person name="Gilbert C."/>
            <person name="Cordaux R."/>
        </authorList>
    </citation>
    <scope>NUCLEOTIDE SEQUENCE [LARGE SCALE GENOMIC DNA]</scope>
    <source>
        <strain evidence="10">ANa2</strain>
        <tissue evidence="10">Whole body excluding digestive tract and cuticle</tissue>
    </source>
</reference>
<keyword evidence="4 8" id="KW-0812">Transmembrane</keyword>
<evidence type="ECO:0000256" key="5">
    <source>
        <dbReference type="ARBA" id="ARBA00022989"/>
    </source>
</evidence>
<feature type="transmembrane region" description="Helical" evidence="8">
    <location>
        <begin position="186"/>
        <end position="207"/>
    </location>
</feature>
<evidence type="ECO:0000256" key="1">
    <source>
        <dbReference type="ARBA" id="ARBA00004141"/>
    </source>
</evidence>
<evidence type="ECO:0000256" key="6">
    <source>
        <dbReference type="ARBA" id="ARBA00023065"/>
    </source>
</evidence>
<keyword evidence="11" id="KW-1185">Reference proteome</keyword>
<dbReference type="GO" id="GO:0006811">
    <property type="term" value="P:monoatomic ion transport"/>
    <property type="evidence" value="ECO:0007669"/>
    <property type="project" value="UniProtKB-KW"/>
</dbReference>
<sequence length="407" mass="45354">MFNRPMIELCFSSANFRFGKHPSDFIKSLRADFPFKFRCQISNKVKQNIKNAKKNPEQKLISRSSAHFLIGGSIALGGKVVLRNIFVNCEANSGSILSPHDRLEGVPSTHAVEDPPFDWSQFWQLLKPQLINFIAAVLSALIVALSNIQIPLLLGEVVNVVAKYTQGNANEGSRFLDDILKPCMKIFQVYVVQSMFTFIYIAFLTRMGERMASDLRMQLFDSLLKQDIAFYDKHKAGELVNRLTADVQDFKSSFKMCISQGMRSVTQIIGCGISMYEISPQMAGWTAVLVPVIIGLFSRELEKSTHLNELLGMGIGIFQAGTNLFLNGVVLGTLYIGGNMLSTGVLKPGDLMSFLVCAQTIQKSLGQLSILWGTYVRGMSAGARVFEQSIPEPKLNFYNTSYKEHDE</sequence>
<dbReference type="InterPro" id="IPR011527">
    <property type="entry name" value="ABC1_TM_dom"/>
</dbReference>
<keyword evidence="6" id="KW-0406">Ion transport</keyword>
<dbReference type="PANTHER" id="PTHR43394:SF17">
    <property type="entry name" value="MITOCHONDRIAL POTASSIUM CHANNEL ATP-BINDING SUBUNIT"/>
    <property type="match status" value="1"/>
</dbReference>
<keyword evidence="7 8" id="KW-0472">Membrane</keyword>
<feature type="transmembrane region" description="Helical" evidence="8">
    <location>
        <begin position="310"/>
        <end position="337"/>
    </location>
</feature>
<dbReference type="GO" id="GO:0005524">
    <property type="term" value="F:ATP binding"/>
    <property type="evidence" value="ECO:0007669"/>
    <property type="project" value="UniProtKB-KW"/>
</dbReference>
<dbReference type="SUPFAM" id="SSF90123">
    <property type="entry name" value="ABC transporter transmembrane region"/>
    <property type="match status" value="1"/>
</dbReference>
<evidence type="ECO:0000256" key="7">
    <source>
        <dbReference type="ARBA" id="ARBA00023136"/>
    </source>
</evidence>
<evidence type="ECO:0000256" key="8">
    <source>
        <dbReference type="SAM" id="Phobius"/>
    </source>
</evidence>
<evidence type="ECO:0000256" key="4">
    <source>
        <dbReference type="ARBA" id="ARBA00022692"/>
    </source>
</evidence>
<dbReference type="GO" id="GO:0015421">
    <property type="term" value="F:ABC-type oligopeptide transporter activity"/>
    <property type="evidence" value="ECO:0007669"/>
    <property type="project" value="TreeGrafter"/>
</dbReference>
<feature type="domain" description="ABC transmembrane type-1" evidence="9">
    <location>
        <begin position="134"/>
        <end position="309"/>
    </location>
</feature>
<dbReference type="InterPro" id="IPR039421">
    <property type="entry name" value="Type_1_exporter"/>
</dbReference>
<dbReference type="AlphaFoldDB" id="A0A5N5T7R5"/>
<feature type="transmembrane region" description="Helical" evidence="8">
    <location>
        <begin position="130"/>
        <end position="150"/>
    </location>
</feature>
<keyword evidence="10" id="KW-0067">ATP-binding</keyword>
<dbReference type="Gene3D" id="1.20.1560.10">
    <property type="entry name" value="ABC transporter type 1, transmembrane domain"/>
    <property type="match status" value="2"/>
</dbReference>
<evidence type="ECO:0000256" key="2">
    <source>
        <dbReference type="ARBA" id="ARBA00007577"/>
    </source>
</evidence>
<dbReference type="CDD" id="cd18574">
    <property type="entry name" value="ABC_6TM_ABCB8_like"/>
    <property type="match status" value="1"/>
</dbReference>
<comment type="similarity">
    <text evidence="2">Belongs to the ABC transporter superfamily. ABCB family. Multidrug resistance exporter (TC 3.A.1.201) subfamily.</text>
</comment>
<dbReference type="OrthoDB" id="6500128at2759"/>
<evidence type="ECO:0000259" key="9">
    <source>
        <dbReference type="PROSITE" id="PS50929"/>
    </source>
</evidence>
<dbReference type="InterPro" id="IPR036640">
    <property type="entry name" value="ABC1_TM_sf"/>
</dbReference>
<comment type="subcellular location">
    <subcellularLocation>
        <location evidence="1">Membrane</location>
        <topology evidence="1">Multi-pass membrane protein</topology>
    </subcellularLocation>
</comment>
<evidence type="ECO:0000313" key="11">
    <source>
        <dbReference type="Proteomes" id="UP000326759"/>
    </source>
</evidence>
<dbReference type="GO" id="GO:0090374">
    <property type="term" value="P:oligopeptide export from mitochondrion"/>
    <property type="evidence" value="ECO:0007669"/>
    <property type="project" value="TreeGrafter"/>
</dbReference>
<keyword evidence="3" id="KW-0813">Transport</keyword>
<accession>A0A5N5T7R5</accession>
<protein>
    <submittedName>
        <fullName evidence="10">ATP-binding cassette sub-family B member 8, mitochondrial</fullName>
    </submittedName>
</protein>
<dbReference type="PROSITE" id="PS50929">
    <property type="entry name" value="ABC_TM1F"/>
    <property type="match status" value="2"/>
</dbReference>
<comment type="caution">
    <text evidence="10">The sequence shown here is derived from an EMBL/GenBank/DDBJ whole genome shotgun (WGS) entry which is preliminary data.</text>
</comment>
<keyword evidence="5 8" id="KW-1133">Transmembrane helix</keyword>
<name>A0A5N5T7R5_9CRUS</name>
<dbReference type="GO" id="GO:0005743">
    <property type="term" value="C:mitochondrial inner membrane"/>
    <property type="evidence" value="ECO:0007669"/>
    <property type="project" value="TreeGrafter"/>
</dbReference>
<dbReference type="Pfam" id="PF00664">
    <property type="entry name" value="ABC_membrane"/>
    <property type="match status" value="1"/>
</dbReference>
<proteinExistence type="inferred from homology"/>
<dbReference type="EMBL" id="SEYY01007013">
    <property type="protein sequence ID" value="KAB7502661.1"/>
    <property type="molecule type" value="Genomic_DNA"/>
</dbReference>
<evidence type="ECO:0000313" key="10">
    <source>
        <dbReference type="EMBL" id="KAB7502661.1"/>
    </source>
</evidence>
<keyword evidence="10" id="KW-0547">Nucleotide-binding</keyword>
<gene>
    <name evidence="10" type="primary">abcb8_0</name>
    <name evidence="10" type="ORF">Anas_14218</name>
</gene>
<organism evidence="10 11">
    <name type="scientific">Armadillidium nasatum</name>
    <dbReference type="NCBI Taxonomy" id="96803"/>
    <lineage>
        <taxon>Eukaryota</taxon>
        <taxon>Metazoa</taxon>
        <taxon>Ecdysozoa</taxon>
        <taxon>Arthropoda</taxon>
        <taxon>Crustacea</taxon>
        <taxon>Multicrustacea</taxon>
        <taxon>Malacostraca</taxon>
        <taxon>Eumalacostraca</taxon>
        <taxon>Peracarida</taxon>
        <taxon>Isopoda</taxon>
        <taxon>Oniscidea</taxon>
        <taxon>Crinocheta</taxon>
        <taxon>Armadillidiidae</taxon>
        <taxon>Armadillidium</taxon>
    </lineage>
</organism>
<feature type="domain" description="ABC transmembrane type-1" evidence="9">
    <location>
        <begin position="316"/>
        <end position="377"/>
    </location>
</feature>